<dbReference type="AlphaFoldDB" id="A0A4R5KE57"/>
<reference evidence="2 3" key="1">
    <citation type="submission" date="2019-03" db="EMBL/GenBank/DDBJ databases">
        <title>Whole genome sequence of Arthrobacter sp JH1-1.</title>
        <authorList>
            <person name="Trinh H.N."/>
        </authorList>
    </citation>
    <scope>NUCLEOTIDE SEQUENCE [LARGE SCALE GENOMIC DNA]</scope>
    <source>
        <strain evidence="2 3">JH1-1</strain>
    </source>
</reference>
<evidence type="ECO:0000313" key="2">
    <source>
        <dbReference type="EMBL" id="TDF92838.1"/>
    </source>
</evidence>
<evidence type="ECO:0000313" key="3">
    <source>
        <dbReference type="Proteomes" id="UP000295511"/>
    </source>
</evidence>
<keyword evidence="3" id="KW-1185">Reference proteome</keyword>
<dbReference type="OrthoDB" id="9791166at2"/>
<accession>A0A4R5KE57</accession>
<gene>
    <name evidence="2" type="ORF">E1809_16900</name>
</gene>
<dbReference type="Proteomes" id="UP000295511">
    <property type="component" value="Unassembled WGS sequence"/>
</dbReference>
<dbReference type="EMBL" id="SMRU01000021">
    <property type="protein sequence ID" value="TDF92838.1"/>
    <property type="molecule type" value="Genomic_DNA"/>
</dbReference>
<feature type="region of interest" description="Disordered" evidence="1">
    <location>
        <begin position="70"/>
        <end position="89"/>
    </location>
</feature>
<sequence>MMIIPTGADDPGADVQVRFDSRAQPLAVRYEGSIWMIEPGSATSLPDALGEPPGWRVRARNSATHELRTMDLLPGHGSGSRRLVFTGDG</sequence>
<organism evidence="2 3">
    <name type="scientific">Arthrobacter terricola</name>
    <dbReference type="NCBI Taxonomy" id="2547396"/>
    <lineage>
        <taxon>Bacteria</taxon>
        <taxon>Bacillati</taxon>
        <taxon>Actinomycetota</taxon>
        <taxon>Actinomycetes</taxon>
        <taxon>Micrococcales</taxon>
        <taxon>Micrococcaceae</taxon>
        <taxon>Arthrobacter</taxon>
    </lineage>
</organism>
<proteinExistence type="predicted"/>
<name>A0A4R5KE57_9MICC</name>
<evidence type="ECO:0000256" key="1">
    <source>
        <dbReference type="SAM" id="MobiDB-lite"/>
    </source>
</evidence>
<protein>
    <submittedName>
        <fullName evidence="2">Uncharacterized protein</fullName>
    </submittedName>
</protein>
<dbReference type="RefSeq" id="WP_133205414.1">
    <property type="nucleotide sequence ID" value="NZ_SMRU01000021.1"/>
</dbReference>
<comment type="caution">
    <text evidence="2">The sequence shown here is derived from an EMBL/GenBank/DDBJ whole genome shotgun (WGS) entry which is preliminary data.</text>
</comment>